<gene>
    <name evidence="1" type="ORF">TKK_010460</name>
</gene>
<name>A0ABD2WQZ4_9HYME</name>
<dbReference type="EMBL" id="JBJJXI010000082">
    <property type="protein sequence ID" value="KAL3395349.1"/>
    <property type="molecule type" value="Genomic_DNA"/>
</dbReference>
<keyword evidence="2" id="KW-1185">Reference proteome</keyword>
<dbReference type="Proteomes" id="UP001627154">
    <property type="component" value="Unassembled WGS sequence"/>
</dbReference>
<proteinExistence type="predicted"/>
<dbReference type="AlphaFoldDB" id="A0ABD2WQZ4"/>
<protein>
    <submittedName>
        <fullName evidence="1">Uncharacterized protein</fullName>
    </submittedName>
</protein>
<evidence type="ECO:0000313" key="1">
    <source>
        <dbReference type="EMBL" id="KAL3395349.1"/>
    </source>
</evidence>
<reference evidence="1 2" key="1">
    <citation type="journal article" date="2024" name="bioRxiv">
        <title>A reference genome for Trichogramma kaykai: A tiny desert-dwelling parasitoid wasp with competing sex-ratio distorters.</title>
        <authorList>
            <person name="Culotta J."/>
            <person name="Lindsey A.R."/>
        </authorList>
    </citation>
    <scope>NUCLEOTIDE SEQUENCE [LARGE SCALE GENOMIC DNA]</scope>
    <source>
        <strain evidence="1 2">KSX58</strain>
    </source>
</reference>
<comment type="caution">
    <text evidence="1">The sequence shown here is derived from an EMBL/GenBank/DDBJ whole genome shotgun (WGS) entry which is preliminary data.</text>
</comment>
<evidence type="ECO:0000313" key="2">
    <source>
        <dbReference type="Proteomes" id="UP001627154"/>
    </source>
</evidence>
<organism evidence="1 2">
    <name type="scientific">Trichogramma kaykai</name>
    <dbReference type="NCBI Taxonomy" id="54128"/>
    <lineage>
        <taxon>Eukaryota</taxon>
        <taxon>Metazoa</taxon>
        <taxon>Ecdysozoa</taxon>
        <taxon>Arthropoda</taxon>
        <taxon>Hexapoda</taxon>
        <taxon>Insecta</taxon>
        <taxon>Pterygota</taxon>
        <taxon>Neoptera</taxon>
        <taxon>Endopterygota</taxon>
        <taxon>Hymenoptera</taxon>
        <taxon>Apocrita</taxon>
        <taxon>Proctotrupomorpha</taxon>
        <taxon>Chalcidoidea</taxon>
        <taxon>Trichogrammatidae</taxon>
        <taxon>Trichogramma</taxon>
    </lineage>
</organism>
<sequence length="106" mass="12110">MILGRGHRNVVIVAIVPLVRDIYGLYEVYIRDDDPKKPQWKCGIFSIPIHLTICSLITTTIATTIRHGDPEKKKVTFRTVKTDSHTCSIVEKCPGKTWNYYSDHPV</sequence>
<accession>A0ABD2WQZ4</accession>